<accession>A0A0L0G4S6</accession>
<keyword evidence="2" id="KW-1185">Reference proteome</keyword>
<dbReference type="AlphaFoldDB" id="A0A0L0G4S6"/>
<dbReference type="EMBL" id="KQ241809">
    <property type="protein sequence ID" value="KNC83806.1"/>
    <property type="molecule type" value="Genomic_DNA"/>
</dbReference>
<reference evidence="1 2" key="1">
    <citation type="submission" date="2011-02" db="EMBL/GenBank/DDBJ databases">
        <title>The Genome Sequence of Sphaeroforma arctica JP610.</title>
        <authorList>
            <consortium name="The Broad Institute Genome Sequencing Platform"/>
            <person name="Russ C."/>
            <person name="Cuomo C."/>
            <person name="Young S.K."/>
            <person name="Zeng Q."/>
            <person name="Gargeya S."/>
            <person name="Alvarado L."/>
            <person name="Berlin A."/>
            <person name="Chapman S.B."/>
            <person name="Chen Z."/>
            <person name="Freedman E."/>
            <person name="Gellesch M."/>
            <person name="Goldberg J."/>
            <person name="Griggs A."/>
            <person name="Gujja S."/>
            <person name="Heilman E."/>
            <person name="Heiman D."/>
            <person name="Howarth C."/>
            <person name="Mehta T."/>
            <person name="Neiman D."/>
            <person name="Pearson M."/>
            <person name="Roberts A."/>
            <person name="Saif S."/>
            <person name="Shea T."/>
            <person name="Shenoy N."/>
            <person name="Sisk P."/>
            <person name="Stolte C."/>
            <person name="Sykes S."/>
            <person name="White J."/>
            <person name="Yandava C."/>
            <person name="Burger G."/>
            <person name="Gray M.W."/>
            <person name="Holland P.W.H."/>
            <person name="King N."/>
            <person name="Lang F.B.F."/>
            <person name="Roger A.J."/>
            <person name="Ruiz-Trillo I."/>
            <person name="Haas B."/>
            <person name="Nusbaum C."/>
            <person name="Birren B."/>
        </authorList>
    </citation>
    <scope>NUCLEOTIDE SEQUENCE [LARGE SCALE GENOMIC DNA]</scope>
    <source>
        <strain evidence="1 2">JP610</strain>
    </source>
</reference>
<proteinExistence type="predicted"/>
<name>A0A0L0G4S6_9EUKA</name>
<protein>
    <submittedName>
        <fullName evidence="1">Uncharacterized protein</fullName>
    </submittedName>
</protein>
<dbReference type="GeneID" id="25904486"/>
<sequence length="292" mass="33689">MKAEKDNETWINRYIFRSGAKVENVYRKTYETLNNPEPVGNPQIEAFYNRRKSAIKDIAKIIQDLRTLQLDSITIELWKRAASITKATKRCTVDKKSSVLPFAIYSTQQAIKALERPTSSELLEEASELFKYLKGHYEIPKDVYELILVQREDIKDVLYASRADPSLQELWAKITAMTKRANTTSTSRPKKLLRAKTILYHAVNFQEQRPQTWKEKIWDANPPVYNSDEYEVSSPDEFTSDSNMVSEQNAQVDTQGIHNDLQAIHADLSDLSDLTARINNAHDMIIEIHSFF</sequence>
<organism evidence="1 2">
    <name type="scientific">Sphaeroforma arctica JP610</name>
    <dbReference type="NCBI Taxonomy" id="667725"/>
    <lineage>
        <taxon>Eukaryota</taxon>
        <taxon>Ichthyosporea</taxon>
        <taxon>Ichthyophonida</taxon>
        <taxon>Sphaeroforma</taxon>
    </lineage>
</organism>
<evidence type="ECO:0000313" key="1">
    <source>
        <dbReference type="EMBL" id="KNC83806.1"/>
    </source>
</evidence>
<gene>
    <name evidence="1" type="ORF">SARC_03982</name>
</gene>
<dbReference type="RefSeq" id="XP_014157708.1">
    <property type="nucleotide sequence ID" value="XM_014302233.1"/>
</dbReference>
<evidence type="ECO:0000313" key="2">
    <source>
        <dbReference type="Proteomes" id="UP000054560"/>
    </source>
</evidence>
<dbReference type="Proteomes" id="UP000054560">
    <property type="component" value="Unassembled WGS sequence"/>
</dbReference>